<organism evidence="2 3">
    <name type="scientific">Microbacterium foliorum</name>
    <dbReference type="NCBI Taxonomy" id="104336"/>
    <lineage>
        <taxon>Bacteria</taxon>
        <taxon>Bacillati</taxon>
        <taxon>Actinomycetota</taxon>
        <taxon>Actinomycetes</taxon>
        <taxon>Micrococcales</taxon>
        <taxon>Microbacteriaceae</taxon>
        <taxon>Microbacterium</taxon>
    </lineage>
</organism>
<protein>
    <submittedName>
        <fullName evidence="2">Uncharacterized protein</fullName>
    </submittedName>
</protein>
<dbReference type="KEGG" id="mfol:DXT68_02290"/>
<dbReference type="PATRIC" id="fig|104336.4.peg.324"/>
<dbReference type="AlphaFoldDB" id="A0A0F0L1L3"/>
<dbReference type="RefSeq" id="WP_045252758.1">
    <property type="nucleotide sequence ID" value="NZ_CP031425.1"/>
</dbReference>
<accession>A0A0F0L1L3</accession>
<keyword evidence="3" id="KW-1185">Reference proteome</keyword>
<gene>
    <name evidence="2" type="ORF">RN50_00312</name>
</gene>
<evidence type="ECO:0000313" key="2">
    <source>
        <dbReference type="EMBL" id="KJL26250.1"/>
    </source>
</evidence>
<evidence type="ECO:0000256" key="1">
    <source>
        <dbReference type="SAM" id="Phobius"/>
    </source>
</evidence>
<feature type="transmembrane region" description="Helical" evidence="1">
    <location>
        <begin position="30"/>
        <end position="52"/>
    </location>
</feature>
<dbReference type="Proteomes" id="UP000033572">
    <property type="component" value="Unassembled WGS sequence"/>
</dbReference>
<name>A0A0F0L1L3_9MICO</name>
<evidence type="ECO:0000313" key="3">
    <source>
        <dbReference type="Proteomes" id="UP000033572"/>
    </source>
</evidence>
<dbReference type="GeneID" id="94443210"/>
<keyword evidence="1" id="KW-0472">Membrane</keyword>
<reference evidence="2 3" key="1">
    <citation type="submission" date="2015-02" db="EMBL/GenBank/DDBJ databases">
        <title>Draft genome sequences of ten Microbacterium spp. with emphasis on heavy metal contaminated environments.</title>
        <authorList>
            <person name="Corretto E."/>
        </authorList>
    </citation>
    <scope>NUCLEOTIDE SEQUENCE [LARGE SCALE GENOMIC DNA]</scope>
    <source>
        <strain evidence="2 3">DSM 12966</strain>
    </source>
</reference>
<comment type="caution">
    <text evidence="2">The sequence shown here is derived from an EMBL/GenBank/DDBJ whole genome shotgun (WGS) entry which is preliminary data.</text>
</comment>
<keyword evidence="1" id="KW-1133">Transmembrane helix</keyword>
<keyword evidence="1" id="KW-0812">Transmembrane</keyword>
<sequence length="62" mass="6102">MFRAYVALLFLAGLAATVFGTLMPLGGGSTLVMVGAAALGASFVLIGIVLLGDRGTASASSR</sequence>
<proteinExistence type="predicted"/>
<dbReference type="EMBL" id="JYIU01000023">
    <property type="protein sequence ID" value="KJL26250.1"/>
    <property type="molecule type" value="Genomic_DNA"/>
</dbReference>